<evidence type="ECO:0000256" key="1">
    <source>
        <dbReference type="SAM" id="MobiDB-lite"/>
    </source>
</evidence>
<dbReference type="PANTHER" id="PTHR36419">
    <property type="entry name" value="ARRESTIN FAMILY PROTEIN 1"/>
    <property type="match status" value="1"/>
</dbReference>
<sequence length="922" mass="98256">MSQVTITLRPPPNVDFVNGFPGIPPSADRPQAMVKGAVEVRIQGQAGIKAKWVRVELRKIERLPPGGPTNEFSDLVGPSPINLWTAPDEYGILQSQDFPFSIRIPESIPPSVELDSRAQIQYELIATVCTKGKKGFLRKSKPVVIPSKAPITIDKHELHSTWPIYCQHEIRQLTQEGVQLIVERYQACFGPGDRIAVSATVKSDSFNTLLLTGFELALKETMRLHPNAYAGIRRVQPQRAEKIVVNQVVDHHAPLHGGSQQTVELQCMLNPAHTTPTLTAARHLDINYTCIVKALFGNGKHIVMELPVIVSNWPRAASAQAIRQIGPTINLSMLPPPPESAGPLRATQSFQAQQTPSQIPGQATKSNTLPVGRSSRDDPPALRVGSTGGDFSRTLADEFGYSGVGSSSSAAPPARPAFNTVGGVGTPTGAATPRTNRPRSAGTGAKRLTVTNAPELVPEPSGQSQQSRRQDTSGRHWPSAEEEKLQLYEQARRKVEESQGPQAAPPAANSYSSGQAASGGSGSGSGSGSRAANNASPQRNTSATAGNARPQWPSAEEEKVALFQKAQQAAQRFQDPNAFTAGESGPATPDVGGGSGSKPKGAELYQQAMAARNRSAAPTQQPPPNRYQTAADEKAALRRYEEARRAVEQTQGVVPPVAPPANLSNAPIPYEDLYPAPPNGAPPHADDPPPFVQPPNGAPVGPQAILSEKERLRREYEARDAAVLARRNAPEAAPPPFTPSAPPEPTPLAPGQPGQYLSAIQEKEQMRRKLEAQDRAAAAAAKNQNQNQTGPPPPPFTSRAQPVSPLSPTGSRPPPQPPTAGGSRILTAAEEKAMLRAKYEAKDAAASARGGNVNANQGKPNQQQAAPPSYGAPPPLMPRPPADYIQQTREEDSRVHGQNGQQNGQQNDSAYGGMYDGRHNGQ</sequence>
<dbReference type="GO" id="GO:0000935">
    <property type="term" value="C:division septum"/>
    <property type="evidence" value="ECO:0007669"/>
    <property type="project" value="TreeGrafter"/>
</dbReference>
<accession>A0A5C3KMM8</accession>
<dbReference type="Proteomes" id="UP000307440">
    <property type="component" value="Unassembled WGS sequence"/>
</dbReference>
<feature type="compositionally biased region" description="Gly residues" evidence="1">
    <location>
        <begin position="517"/>
        <end position="527"/>
    </location>
</feature>
<feature type="compositionally biased region" description="Polar residues" evidence="1">
    <location>
        <begin position="346"/>
        <end position="369"/>
    </location>
</feature>
<feature type="compositionally biased region" description="Pro residues" evidence="1">
    <location>
        <begin position="870"/>
        <end position="881"/>
    </location>
</feature>
<feature type="compositionally biased region" description="Low complexity" evidence="1">
    <location>
        <begin position="776"/>
        <end position="788"/>
    </location>
</feature>
<dbReference type="PANTHER" id="PTHR36419:SF1">
    <property type="entry name" value="RHO1 GEF LOCALIZING PROTEIN 1"/>
    <property type="match status" value="1"/>
</dbReference>
<feature type="compositionally biased region" description="Low complexity" evidence="1">
    <location>
        <begin position="897"/>
        <end position="907"/>
    </location>
</feature>
<feature type="compositionally biased region" description="Pro residues" evidence="1">
    <location>
        <begin position="688"/>
        <end position="697"/>
    </location>
</feature>
<feature type="compositionally biased region" description="Pro residues" evidence="1">
    <location>
        <begin position="732"/>
        <end position="750"/>
    </location>
</feature>
<dbReference type="EMBL" id="ML210272">
    <property type="protein sequence ID" value="TFK21305.1"/>
    <property type="molecule type" value="Genomic_DNA"/>
</dbReference>
<feature type="compositionally biased region" description="Basic and acidic residues" evidence="1">
    <location>
        <begin position="829"/>
        <end position="843"/>
    </location>
</feature>
<feature type="compositionally biased region" description="Basic and acidic residues" evidence="1">
    <location>
        <begin position="468"/>
        <end position="497"/>
    </location>
</feature>
<feature type="compositionally biased region" description="Low complexity" evidence="1">
    <location>
        <begin position="507"/>
        <end position="516"/>
    </location>
</feature>
<dbReference type="Gene3D" id="2.60.40.640">
    <property type="match status" value="2"/>
</dbReference>
<protein>
    <recommendedName>
        <fullName evidence="2">LDB19 N-terminal domain-containing protein</fullName>
    </recommendedName>
</protein>
<feature type="compositionally biased region" description="Basic and acidic residues" evidence="1">
    <location>
        <begin position="631"/>
        <end position="647"/>
    </location>
</feature>
<dbReference type="AlphaFoldDB" id="A0A5C3KMM8"/>
<name>A0A5C3KMM8_COPMA</name>
<feature type="compositionally biased region" description="Basic and acidic residues" evidence="1">
    <location>
        <begin position="761"/>
        <end position="774"/>
    </location>
</feature>
<feature type="compositionally biased region" description="Polar residues" evidence="1">
    <location>
        <begin position="853"/>
        <end position="866"/>
    </location>
</feature>
<evidence type="ECO:0000313" key="3">
    <source>
        <dbReference type="EMBL" id="TFK21305.1"/>
    </source>
</evidence>
<dbReference type="InterPro" id="IPR053060">
    <property type="entry name" value="Cytokinesis_Signaling_Reg"/>
</dbReference>
<feature type="compositionally biased region" description="Low complexity" evidence="1">
    <location>
        <begin position="406"/>
        <end position="435"/>
    </location>
</feature>
<proteinExistence type="predicted"/>
<dbReference type="Pfam" id="PF13002">
    <property type="entry name" value="LDB19"/>
    <property type="match status" value="1"/>
</dbReference>
<feature type="compositionally biased region" description="Basic and acidic residues" evidence="1">
    <location>
        <begin position="707"/>
        <end position="720"/>
    </location>
</feature>
<feature type="domain" description="LDB19 N-terminal" evidence="2">
    <location>
        <begin position="95"/>
        <end position="155"/>
    </location>
</feature>
<dbReference type="InterPro" id="IPR024391">
    <property type="entry name" value="LDB19_N"/>
</dbReference>
<organism evidence="3 4">
    <name type="scientific">Coprinopsis marcescibilis</name>
    <name type="common">Agaric fungus</name>
    <name type="synonym">Psathyrella marcescibilis</name>
    <dbReference type="NCBI Taxonomy" id="230819"/>
    <lineage>
        <taxon>Eukaryota</taxon>
        <taxon>Fungi</taxon>
        <taxon>Dikarya</taxon>
        <taxon>Basidiomycota</taxon>
        <taxon>Agaricomycotina</taxon>
        <taxon>Agaricomycetes</taxon>
        <taxon>Agaricomycetidae</taxon>
        <taxon>Agaricales</taxon>
        <taxon>Agaricineae</taxon>
        <taxon>Psathyrellaceae</taxon>
        <taxon>Coprinopsis</taxon>
    </lineage>
</organism>
<reference evidence="3 4" key="1">
    <citation type="journal article" date="2019" name="Nat. Ecol. Evol.">
        <title>Megaphylogeny resolves global patterns of mushroom evolution.</title>
        <authorList>
            <person name="Varga T."/>
            <person name="Krizsan K."/>
            <person name="Foldi C."/>
            <person name="Dima B."/>
            <person name="Sanchez-Garcia M."/>
            <person name="Sanchez-Ramirez S."/>
            <person name="Szollosi G.J."/>
            <person name="Szarkandi J.G."/>
            <person name="Papp V."/>
            <person name="Albert L."/>
            <person name="Andreopoulos W."/>
            <person name="Angelini C."/>
            <person name="Antonin V."/>
            <person name="Barry K.W."/>
            <person name="Bougher N.L."/>
            <person name="Buchanan P."/>
            <person name="Buyck B."/>
            <person name="Bense V."/>
            <person name="Catcheside P."/>
            <person name="Chovatia M."/>
            <person name="Cooper J."/>
            <person name="Damon W."/>
            <person name="Desjardin D."/>
            <person name="Finy P."/>
            <person name="Geml J."/>
            <person name="Haridas S."/>
            <person name="Hughes K."/>
            <person name="Justo A."/>
            <person name="Karasinski D."/>
            <person name="Kautmanova I."/>
            <person name="Kiss B."/>
            <person name="Kocsube S."/>
            <person name="Kotiranta H."/>
            <person name="LaButti K.M."/>
            <person name="Lechner B.E."/>
            <person name="Liimatainen K."/>
            <person name="Lipzen A."/>
            <person name="Lukacs Z."/>
            <person name="Mihaltcheva S."/>
            <person name="Morgado L.N."/>
            <person name="Niskanen T."/>
            <person name="Noordeloos M.E."/>
            <person name="Ohm R.A."/>
            <person name="Ortiz-Santana B."/>
            <person name="Ovrebo C."/>
            <person name="Racz N."/>
            <person name="Riley R."/>
            <person name="Savchenko A."/>
            <person name="Shiryaev A."/>
            <person name="Soop K."/>
            <person name="Spirin V."/>
            <person name="Szebenyi C."/>
            <person name="Tomsovsky M."/>
            <person name="Tulloss R.E."/>
            <person name="Uehling J."/>
            <person name="Grigoriev I.V."/>
            <person name="Vagvolgyi C."/>
            <person name="Papp T."/>
            <person name="Martin F.M."/>
            <person name="Miettinen O."/>
            <person name="Hibbett D.S."/>
            <person name="Nagy L.G."/>
        </authorList>
    </citation>
    <scope>NUCLEOTIDE SEQUENCE [LARGE SCALE GENOMIC DNA]</scope>
    <source>
        <strain evidence="3 4">CBS 121175</strain>
    </source>
</reference>
<dbReference type="InterPro" id="IPR014752">
    <property type="entry name" value="Arrestin-like_C"/>
</dbReference>
<dbReference type="GO" id="GO:0000917">
    <property type="term" value="P:division septum assembly"/>
    <property type="evidence" value="ECO:0007669"/>
    <property type="project" value="TreeGrafter"/>
</dbReference>
<evidence type="ECO:0000313" key="4">
    <source>
        <dbReference type="Proteomes" id="UP000307440"/>
    </source>
</evidence>
<evidence type="ECO:0000259" key="2">
    <source>
        <dbReference type="Pfam" id="PF13002"/>
    </source>
</evidence>
<keyword evidence="4" id="KW-1185">Reference proteome</keyword>
<feature type="compositionally biased region" description="Low complexity" evidence="1">
    <location>
        <begin position="561"/>
        <end position="574"/>
    </location>
</feature>
<gene>
    <name evidence="3" type="ORF">FA15DRAFT_672691</name>
</gene>
<dbReference type="OrthoDB" id="4001642at2759"/>
<feature type="region of interest" description="Disordered" evidence="1">
    <location>
        <begin position="330"/>
        <end position="922"/>
    </location>
</feature>